<dbReference type="AlphaFoldDB" id="A0A346Y444"/>
<reference evidence="3 4" key="1">
    <citation type="submission" date="2018-09" db="EMBL/GenBank/DDBJ databases">
        <title>Complete genome sequence of Euzebya sp. DY32-46 isolated from seawater of Pacific Ocean.</title>
        <authorList>
            <person name="Xu L."/>
            <person name="Wu Y.-H."/>
            <person name="Xu X.-W."/>
        </authorList>
    </citation>
    <scope>NUCLEOTIDE SEQUENCE [LARGE SCALE GENOMIC DNA]</scope>
    <source>
        <strain evidence="3 4">DY32-46</strain>
    </source>
</reference>
<feature type="compositionally biased region" description="Polar residues" evidence="1">
    <location>
        <begin position="185"/>
        <end position="208"/>
    </location>
</feature>
<evidence type="ECO:0000313" key="3">
    <source>
        <dbReference type="EMBL" id="AXV09241.1"/>
    </source>
</evidence>
<gene>
    <name evidence="3" type="ORF">DVS28_a4580</name>
</gene>
<proteinExistence type="predicted"/>
<organism evidence="3 4">
    <name type="scientific">Euzebya pacifica</name>
    <dbReference type="NCBI Taxonomy" id="1608957"/>
    <lineage>
        <taxon>Bacteria</taxon>
        <taxon>Bacillati</taxon>
        <taxon>Actinomycetota</taxon>
        <taxon>Nitriliruptoria</taxon>
        <taxon>Euzebyales</taxon>
    </lineage>
</organism>
<dbReference type="OrthoDB" id="3577224at2"/>
<accession>A0A346Y444</accession>
<feature type="signal peptide" evidence="2">
    <location>
        <begin position="1"/>
        <end position="30"/>
    </location>
</feature>
<sequence length="208" mass="20994">MRQRLTHKTFTAFFAAVLGSVLLIGTGAGADPVADVDGNNISAAGDNQVNAQACHNQVPVNALGVQVPVQEVAPVVGADALGDGTDSTVEQDDSCNQAAGQSNDSSASTDDETDEADADDADDGNDDAALVDASGNNVGVADDNQVNAQVCHNQVPVNALGVQVPVQEIDSALGLGLLNDGSDSTTAQDEQCNAESAQQNSSNAEDDS</sequence>
<name>A0A346Y444_9ACTN</name>
<feature type="compositionally biased region" description="Acidic residues" evidence="1">
    <location>
        <begin position="109"/>
        <end position="126"/>
    </location>
</feature>
<feature type="region of interest" description="Disordered" evidence="1">
    <location>
        <begin position="178"/>
        <end position="208"/>
    </location>
</feature>
<dbReference type="EMBL" id="CP031165">
    <property type="protein sequence ID" value="AXV09241.1"/>
    <property type="molecule type" value="Genomic_DNA"/>
</dbReference>
<dbReference type="KEGG" id="euz:DVS28_a4580"/>
<dbReference type="Proteomes" id="UP000264006">
    <property type="component" value="Chromosome"/>
</dbReference>
<protein>
    <submittedName>
        <fullName evidence="3">Uncharacterized protein</fullName>
    </submittedName>
</protein>
<keyword evidence="2" id="KW-0732">Signal</keyword>
<dbReference type="RefSeq" id="WP_114593452.1">
    <property type="nucleotide sequence ID" value="NZ_CP031165.1"/>
</dbReference>
<feature type="region of interest" description="Disordered" evidence="1">
    <location>
        <begin position="80"/>
        <end position="141"/>
    </location>
</feature>
<evidence type="ECO:0000313" key="4">
    <source>
        <dbReference type="Proteomes" id="UP000264006"/>
    </source>
</evidence>
<evidence type="ECO:0000256" key="1">
    <source>
        <dbReference type="SAM" id="MobiDB-lite"/>
    </source>
</evidence>
<feature type="chain" id="PRO_5016872107" evidence="2">
    <location>
        <begin position="31"/>
        <end position="208"/>
    </location>
</feature>
<keyword evidence="4" id="KW-1185">Reference proteome</keyword>
<evidence type="ECO:0000256" key="2">
    <source>
        <dbReference type="SAM" id="SignalP"/>
    </source>
</evidence>